<reference evidence="3" key="1">
    <citation type="submission" date="2022-10" db="EMBL/GenBank/DDBJ databases">
        <authorList>
            <person name="Chen Y."/>
            <person name="Dougan E. K."/>
            <person name="Chan C."/>
            <person name="Rhodes N."/>
            <person name="Thang M."/>
        </authorList>
    </citation>
    <scope>NUCLEOTIDE SEQUENCE</scope>
</reference>
<dbReference type="EMBL" id="CAMXCT020004868">
    <property type="protein sequence ID" value="CAL1163976.1"/>
    <property type="molecule type" value="Genomic_DNA"/>
</dbReference>
<name>A0A9P1GE39_9DINO</name>
<organism evidence="3">
    <name type="scientific">Cladocopium goreaui</name>
    <dbReference type="NCBI Taxonomy" id="2562237"/>
    <lineage>
        <taxon>Eukaryota</taxon>
        <taxon>Sar</taxon>
        <taxon>Alveolata</taxon>
        <taxon>Dinophyceae</taxon>
        <taxon>Suessiales</taxon>
        <taxon>Symbiodiniaceae</taxon>
        <taxon>Cladocopium</taxon>
    </lineage>
</organism>
<proteinExistence type="predicted"/>
<dbReference type="Proteomes" id="UP001152797">
    <property type="component" value="Unassembled WGS sequence"/>
</dbReference>
<dbReference type="InterPro" id="IPR036397">
    <property type="entry name" value="RNaseH_sf"/>
</dbReference>
<evidence type="ECO:0000313" key="3">
    <source>
        <dbReference type="EMBL" id="CAI4010601.1"/>
    </source>
</evidence>
<evidence type="ECO:0000259" key="2">
    <source>
        <dbReference type="SMART" id="SM00474"/>
    </source>
</evidence>
<dbReference type="Pfam" id="PF01612">
    <property type="entry name" value="DNA_pol_A_exo1"/>
    <property type="match status" value="1"/>
</dbReference>
<gene>
    <name evidence="3" type="ORF">C1SCF055_LOCUS35857</name>
</gene>
<dbReference type="InterPro" id="IPR052408">
    <property type="entry name" value="Exonuclease_MUT-7-like"/>
</dbReference>
<keyword evidence="1" id="KW-0040">ANK repeat</keyword>
<dbReference type="SMART" id="SM00474">
    <property type="entry name" value="35EXOc"/>
    <property type="match status" value="1"/>
</dbReference>
<comment type="caution">
    <text evidence="3">The sequence shown here is derived from an EMBL/GenBank/DDBJ whole genome shotgun (WGS) entry which is preliminary data.</text>
</comment>
<evidence type="ECO:0000313" key="6">
    <source>
        <dbReference type="Proteomes" id="UP001152797"/>
    </source>
</evidence>
<dbReference type="GO" id="GO:0006139">
    <property type="term" value="P:nucleobase-containing compound metabolic process"/>
    <property type="evidence" value="ECO:0007669"/>
    <property type="project" value="InterPro"/>
</dbReference>
<dbReference type="Pfam" id="PF12796">
    <property type="entry name" value="Ank_2"/>
    <property type="match status" value="1"/>
</dbReference>
<dbReference type="PROSITE" id="PS50088">
    <property type="entry name" value="ANK_REPEAT"/>
    <property type="match status" value="2"/>
</dbReference>
<reference evidence="4" key="2">
    <citation type="submission" date="2024-04" db="EMBL/GenBank/DDBJ databases">
        <authorList>
            <person name="Chen Y."/>
            <person name="Shah S."/>
            <person name="Dougan E. K."/>
            <person name="Thang M."/>
            <person name="Chan C."/>
        </authorList>
    </citation>
    <scope>NUCLEOTIDE SEQUENCE [LARGE SCALE GENOMIC DNA]</scope>
</reference>
<dbReference type="InterPro" id="IPR036770">
    <property type="entry name" value="Ankyrin_rpt-contain_sf"/>
</dbReference>
<dbReference type="Gene3D" id="3.30.420.10">
    <property type="entry name" value="Ribonuclease H-like superfamily/Ribonuclease H"/>
    <property type="match status" value="1"/>
</dbReference>
<evidence type="ECO:0000313" key="5">
    <source>
        <dbReference type="EMBL" id="CAL4797913.1"/>
    </source>
</evidence>
<dbReference type="SUPFAM" id="SSF48403">
    <property type="entry name" value="Ankyrin repeat"/>
    <property type="match status" value="1"/>
</dbReference>
<evidence type="ECO:0000256" key="1">
    <source>
        <dbReference type="PROSITE-ProRule" id="PRU00023"/>
    </source>
</evidence>
<keyword evidence="5" id="KW-0540">Nuclease</keyword>
<dbReference type="PANTHER" id="PTHR47765:SF2">
    <property type="entry name" value="EXONUCLEASE MUT-7 HOMOLOG"/>
    <property type="match status" value="1"/>
</dbReference>
<keyword evidence="6" id="KW-1185">Reference proteome</keyword>
<dbReference type="EMBL" id="CAMXCT030004868">
    <property type="protein sequence ID" value="CAL4797913.1"/>
    <property type="molecule type" value="Genomic_DNA"/>
</dbReference>
<sequence>MPPLRSEDASWKLRQLCSRKGIPCEDVIAFLDQLPPEERQEIVHKGNSNGKTPLHYAAQLRPKDGATLCAALLKHQAQLDATTRRGHMALLFAAGRGHGEVVRYLLSARANPRIVAASGEAPWNCASPHLDAATKQLLLEAEASDSRTLIDYRQMEDACAAQVEYERASLACRARRVEDDSLPASTADLPSEVGLARAIVSSLTEPAMLTAAIVAAAVDDKFALRTALRMIFSQEEIEKALPAMLRACREEGLTLELAKRNRRVRSAATSRILTALFIEIRNTNAAAKVGVLELVAATKPDIVLTMEVLFARGACLETQQQFLQCWEQATILAGQNKYFGELAWTIVGNQQNQGRQRQFALCRDWVLLLRWAAGLGARKHLETVVEMAVSAGRGCLLVEVLEDLALHADIKMHVKEILDQHLGRELLKHAPDRAPQRSQLLPSLPRYEPATSAQWVSRPEEVLQIRQVLEARASTGDLRVALDSEWGCIPEAPPSVFQLAIRDFIWVMDAMSLPSEVGALLTWLLQAEVQLFGFHFVSDVTRLQRLVDAELPWHKVLDLQREAMRRENTGQMPGLNRLCEMYLAKLLDKSLQCSNWDQRPLSPEQICYAGSDAAVLLDIADAMDPKKGTESDLLALEESPRIVESG</sequence>
<dbReference type="InterPro" id="IPR002110">
    <property type="entry name" value="Ankyrin_rpt"/>
</dbReference>
<dbReference type="GO" id="GO:0003676">
    <property type="term" value="F:nucleic acid binding"/>
    <property type="evidence" value="ECO:0007669"/>
    <property type="project" value="InterPro"/>
</dbReference>
<keyword evidence="5" id="KW-0378">Hydrolase</keyword>
<feature type="repeat" description="ANK" evidence="1">
    <location>
        <begin position="85"/>
        <end position="117"/>
    </location>
</feature>
<dbReference type="SUPFAM" id="SSF53098">
    <property type="entry name" value="Ribonuclease H-like"/>
    <property type="match status" value="1"/>
</dbReference>
<keyword evidence="5" id="KW-0269">Exonuclease</keyword>
<protein>
    <submittedName>
        <fullName evidence="5">Exonuclease mut-7 homolog (Exonuclease 3'-5 ' domain-containing protein 3 homolog)</fullName>
    </submittedName>
</protein>
<dbReference type="OrthoDB" id="10261556at2759"/>
<dbReference type="AlphaFoldDB" id="A0A9P1GE39"/>
<feature type="repeat" description="ANK" evidence="1">
    <location>
        <begin position="49"/>
        <end position="84"/>
    </location>
</feature>
<evidence type="ECO:0000313" key="4">
    <source>
        <dbReference type="EMBL" id="CAL1163976.1"/>
    </source>
</evidence>
<feature type="domain" description="3'-5' exonuclease" evidence="2">
    <location>
        <begin position="453"/>
        <end position="628"/>
    </location>
</feature>
<dbReference type="GO" id="GO:0008408">
    <property type="term" value="F:3'-5' exonuclease activity"/>
    <property type="evidence" value="ECO:0007669"/>
    <property type="project" value="InterPro"/>
</dbReference>
<dbReference type="PANTHER" id="PTHR47765">
    <property type="entry name" value="3'-5' EXONUCLEASE DOMAIN-CONTAINING PROTEIN"/>
    <property type="match status" value="1"/>
</dbReference>
<dbReference type="EMBL" id="CAMXCT010004868">
    <property type="protein sequence ID" value="CAI4010601.1"/>
    <property type="molecule type" value="Genomic_DNA"/>
</dbReference>
<dbReference type="InterPro" id="IPR012337">
    <property type="entry name" value="RNaseH-like_sf"/>
</dbReference>
<dbReference type="InterPro" id="IPR002562">
    <property type="entry name" value="3'-5'_exonuclease_dom"/>
</dbReference>
<dbReference type="Gene3D" id="1.25.40.20">
    <property type="entry name" value="Ankyrin repeat-containing domain"/>
    <property type="match status" value="1"/>
</dbReference>
<accession>A0A9P1GE39</accession>
<dbReference type="SMART" id="SM00248">
    <property type="entry name" value="ANK"/>
    <property type="match status" value="2"/>
</dbReference>